<dbReference type="Gene3D" id="2.60.120.590">
    <property type="entry name" value="Alpha-ketoglutarate-dependent dioxygenase AlkB-like"/>
    <property type="match status" value="1"/>
</dbReference>
<feature type="binding site" evidence="1">
    <location>
        <position position="271"/>
    </location>
    <ligand>
        <name>2-oxoglutarate</name>
        <dbReference type="ChEBI" id="CHEBI:16810"/>
    </ligand>
</feature>
<feature type="binding site" evidence="1">
    <location>
        <position position="372"/>
    </location>
    <ligand>
        <name>2-oxoglutarate</name>
        <dbReference type="ChEBI" id="CHEBI:16810"/>
    </ligand>
</feature>
<feature type="compositionally biased region" description="Basic and acidic residues" evidence="2">
    <location>
        <begin position="23"/>
        <end position="34"/>
    </location>
</feature>
<evidence type="ECO:0000256" key="1">
    <source>
        <dbReference type="PIRSR" id="PIRSR632852-1"/>
    </source>
</evidence>
<dbReference type="Proteomes" id="UP000323386">
    <property type="component" value="Unassembled WGS sequence"/>
</dbReference>
<feature type="region of interest" description="Disordered" evidence="2">
    <location>
        <begin position="1"/>
        <end position="97"/>
    </location>
</feature>
<dbReference type="PANTHER" id="PTHR31573:SF1">
    <property type="entry name" value="DNA OXIDATIVE DEMETHYLASE ALKBH2"/>
    <property type="match status" value="1"/>
</dbReference>
<name>A0A5C3EXG6_9BASI</name>
<feature type="compositionally biased region" description="Basic and acidic residues" evidence="2">
    <location>
        <begin position="226"/>
        <end position="241"/>
    </location>
</feature>
<dbReference type="InterPro" id="IPR027450">
    <property type="entry name" value="AlkB-like"/>
</dbReference>
<dbReference type="AlphaFoldDB" id="A0A5C3EXG6"/>
<feature type="binding site" evidence="1">
    <location>
        <position position="281"/>
    </location>
    <ligand>
        <name>2-oxoglutarate</name>
        <dbReference type="ChEBI" id="CHEBI:16810"/>
    </ligand>
</feature>
<dbReference type="PANTHER" id="PTHR31573">
    <property type="entry name" value="ALPHA-KETOGLUTARATE-DEPENDENT DIOXYGENASE ALKB HOMOLOG 2"/>
    <property type="match status" value="1"/>
</dbReference>
<organism evidence="4 5">
    <name type="scientific">Pseudozyma flocculosa</name>
    <dbReference type="NCBI Taxonomy" id="84751"/>
    <lineage>
        <taxon>Eukaryota</taxon>
        <taxon>Fungi</taxon>
        <taxon>Dikarya</taxon>
        <taxon>Basidiomycota</taxon>
        <taxon>Ustilaginomycotina</taxon>
        <taxon>Ustilaginomycetes</taxon>
        <taxon>Ustilaginales</taxon>
        <taxon>Ustilaginaceae</taxon>
        <taxon>Pseudozyma</taxon>
    </lineage>
</organism>
<dbReference type="Pfam" id="PF13532">
    <property type="entry name" value="2OG-FeII_Oxy_2"/>
    <property type="match status" value="1"/>
</dbReference>
<evidence type="ECO:0000313" key="4">
    <source>
        <dbReference type="EMBL" id="SPO36772.1"/>
    </source>
</evidence>
<feature type="binding site" evidence="1">
    <location>
        <position position="376"/>
    </location>
    <ligand>
        <name>2-oxoglutarate</name>
        <dbReference type="ChEBI" id="CHEBI:16810"/>
    </ligand>
</feature>
<feature type="compositionally biased region" description="Basic and acidic residues" evidence="2">
    <location>
        <begin position="41"/>
        <end position="53"/>
    </location>
</feature>
<reference evidence="4 5" key="1">
    <citation type="submission" date="2018-03" db="EMBL/GenBank/DDBJ databases">
        <authorList>
            <person name="Guldener U."/>
        </authorList>
    </citation>
    <scope>NUCLEOTIDE SEQUENCE [LARGE SCALE GENOMIC DNA]</scope>
    <source>
        <strain evidence="4 5">DAOM196992</strain>
    </source>
</reference>
<dbReference type="OrthoDB" id="545910at2759"/>
<dbReference type="InterPro" id="IPR032852">
    <property type="entry name" value="ALKBH2"/>
</dbReference>
<evidence type="ECO:0000256" key="2">
    <source>
        <dbReference type="SAM" id="MobiDB-lite"/>
    </source>
</evidence>
<dbReference type="InterPro" id="IPR037151">
    <property type="entry name" value="AlkB-like_sf"/>
</dbReference>
<dbReference type="SUPFAM" id="SSF51197">
    <property type="entry name" value="Clavaminate synthase-like"/>
    <property type="match status" value="1"/>
</dbReference>
<feature type="binding site" evidence="1">
    <location>
        <position position="269"/>
    </location>
    <ligand>
        <name>2-oxoglutarate</name>
        <dbReference type="ChEBI" id="CHEBI:16810"/>
    </ligand>
</feature>
<protein>
    <recommendedName>
        <fullName evidence="3">Fe2OG dioxygenase domain-containing protein</fullName>
    </recommendedName>
</protein>
<feature type="region of interest" description="Disordered" evidence="2">
    <location>
        <begin position="314"/>
        <end position="337"/>
    </location>
</feature>
<dbReference type="GO" id="GO:0006307">
    <property type="term" value="P:DNA alkylation repair"/>
    <property type="evidence" value="ECO:0007669"/>
    <property type="project" value="TreeGrafter"/>
</dbReference>
<feature type="compositionally biased region" description="Basic and acidic residues" evidence="2">
    <location>
        <begin position="128"/>
        <end position="138"/>
    </location>
</feature>
<accession>A0A5C3EXG6</accession>
<evidence type="ECO:0000313" key="5">
    <source>
        <dbReference type="Proteomes" id="UP000323386"/>
    </source>
</evidence>
<dbReference type="GO" id="GO:0035516">
    <property type="term" value="F:broad specificity oxidative DNA demethylase activity"/>
    <property type="evidence" value="ECO:0007669"/>
    <property type="project" value="TreeGrafter"/>
</dbReference>
<dbReference type="EMBL" id="OOIP01000005">
    <property type="protein sequence ID" value="SPO36772.1"/>
    <property type="molecule type" value="Genomic_DNA"/>
</dbReference>
<dbReference type="InterPro" id="IPR005123">
    <property type="entry name" value="Oxoglu/Fe-dep_dioxygenase_dom"/>
</dbReference>
<dbReference type="PROSITE" id="PS51471">
    <property type="entry name" value="FE2OG_OXY"/>
    <property type="match status" value="1"/>
</dbReference>
<proteinExistence type="predicted"/>
<feature type="binding site" evidence="1">
    <location>
        <position position="360"/>
    </location>
    <ligand>
        <name>2-oxoglutarate</name>
        <dbReference type="ChEBI" id="CHEBI:16810"/>
    </ligand>
</feature>
<feature type="region of interest" description="Disordered" evidence="2">
    <location>
        <begin position="219"/>
        <end position="241"/>
    </location>
</feature>
<feature type="domain" description="Fe2OG dioxygenase" evidence="3">
    <location>
        <begin position="262"/>
        <end position="381"/>
    </location>
</feature>
<feature type="binding site" evidence="1">
    <location>
        <position position="284"/>
    </location>
    <ligand>
        <name>substrate</name>
    </ligand>
</feature>
<evidence type="ECO:0000259" key="3">
    <source>
        <dbReference type="PROSITE" id="PS51471"/>
    </source>
</evidence>
<gene>
    <name evidence="4" type="ORF">PSFLO_02243</name>
</gene>
<dbReference type="GO" id="GO:0008198">
    <property type="term" value="F:ferrous iron binding"/>
    <property type="evidence" value="ECO:0007669"/>
    <property type="project" value="TreeGrafter"/>
</dbReference>
<keyword evidence="5" id="KW-1185">Reference proteome</keyword>
<sequence>MKRRLSDANDIPSPSTSRPRHHDRPDNAGDDDKQLQLALDLSRRDAQLERMSEQDQIQEAIRQSMLHQEAAAPPPIPAAPNTTSPRPPKAATPLSPEAKLQPIAASRPIASSTKIAPLFASPAKAKPRLGDHGDDGDSRSSAATADAIDWDHTLLFSQEPGRTINRLDGSLDLEYWPGWLLSHPDPDRGRKVLMRWMLNSIQWHRVTYTRPGGFTVRTPRYTTTFGRDETGAPDSAYDKPPKPFPAPLLKIKLQVERLTGASFNSVIVNFYADGNDSISYHSDDEAFLGPNPTIASLTLGSSRDFYMRRKAPAGVDVAPPTKPSGSKGSGPAATRPTEKMVLNDGDLLVMRGKTQAEWEHSVPKRAGNVGGRINLTFRRCVSKRGTDNFLRYNRGGVGDTWRWNGTKMVPGKGGV</sequence>
<feature type="region of interest" description="Disordered" evidence="2">
    <location>
        <begin position="121"/>
        <end position="141"/>
    </location>
</feature>
<feature type="binding site" evidence="1">
    <location>
        <position position="378"/>
    </location>
    <ligand>
        <name>2-oxoglutarate</name>
        <dbReference type="ChEBI" id="CHEBI:16810"/>
    </ligand>
</feature>
<dbReference type="GO" id="GO:0051747">
    <property type="term" value="F:cytosine C-5 DNA demethylase activity"/>
    <property type="evidence" value="ECO:0007669"/>
    <property type="project" value="TreeGrafter"/>
</dbReference>